<evidence type="ECO:0000313" key="6">
    <source>
        <dbReference type="Proteomes" id="UP000276133"/>
    </source>
</evidence>
<keyword evidence="2 5" id="KW-0396">Initiation factor</keyword>
<dbReference type="SUPFAM" id="SSF55200">
    <property type="entry name" value="Translation initiation factor IF3, C-terminal domain"/>
    <property type="match status" value="1"/>
</dbReference>
<dbReference type="InterPro" id="IPR036788">
    <property type="entry name" value="T_IF-3_C_sf"/>
</dbReference>
<dbReference type="GO" id="GO:0070124">
    <property type="term" value="P:mitochondrial translational initiation"/>
    <property type="evidence" value="ECO:0007669"/>
    <property type="project" value="TreeGrafter"/>
</dbReference>
<dbReference type="GO" id="GO:0043022">
    <property type="term" value="F:ribosome binding"/>
    <property type="evidence" value="ECO:0007669"/>
    <property type="project" value="TreeGrafter"/>
</dbReference>
<protein>
    <submittedName>
        <fullName evidence="5">Translation initiation factor IF-mitochondrial</fullName>
    </submittedName>
</protein>
<dbReference type="SUPFAM" id="SSF54364">
    <property type="entry name" value="Translation initiation factor IF3, N-terminal domain"/>
    <property type="match status" value="1"/>
</dbReference>
<dbReference type="InterPro" id="IPR019814">
    <property type="entry name" value="Translation_initiation_fac_3_N"/>
</dbReference>
<reference evidence="5 6" key="1">
    <citation type="journal article" date="2018" name="Sci. Rep.">
        <title>Genomic signatures of local adaptation to the degree of environmental predictability in rotifers.</title>
        <authorList>
            <person name="Franch-Gras L."/>
            <person name="Hahn C."/>
            <person name="Garcia-Roger E.M."/>
            <person name="Carmona M.J."/>
            <person name="Serra M."/>
            <person name="Gomez A."/>
        </authorList>
    </citation>
    <scope>NUCLEOTIDE SEQUENCE [LARGE SCALE GENOMIC DNA]</scope>
    <source>
        <strain evidence="5">HYR1</strain>
    </source>
</reference>
<evidence type="ECO:0000313" key="5">
    <source>
        <dbReference type="EMBL" id="RNA35400.1"/>
    </source>
</evidence>
<accession>A0A3M7SII2</accession>
<evidence type="ECO:0000256" key="3">
    <source>
        <dbReference type="ARBA" id="ARBA00022917"/>
    </source>
</evidence>
<dbReference type="AlphaFoldDB" id="A0A3M7SII2"/>
<proteinExistence type="inferred from homology"/>
<dbReference type="OrthoDB" id="21573at2759"/>
<evidence type="ECO:0000259" key="4">
    <source>
        <dbReference type="Pfam" id="PF05198"/>
    </source>
</evidence>
<dbReference type="InterPro" id="IPR001288">
    <property type="entry name" value="Translation_initiation_fac_3"/>
</dbReference>
<feature type="domain" description="Translation initiation factor 3 N-terminal" evidence="4">
    <location>
        <begin position="65"/>
        <end position="123"/>
    </location>
</feature>
<dbReference type="GO" id="GO:0005739">
    <property type="term" value="C:mitochondrion"/>
    <property type="evidence" value="ECO:0007669"/>
    <property type="project" value="TreeGrafter"/>
</dbReference>
<dbReference type="Proteomes" id="UP000276133">
    <property type="component" value="Unassembled WGS sequence"/>
</dbReference>
<dbReference type="PANTHER" id="PTHR10938:SF0">
    <property type="entry name" value="TRANSLATION INITIATION FACTOR IF-3, MITOCHONDRIAL"/>
    <property type="match status" value="1"/>
</dbReference>
<gene>
    <name evidence="5" type="ORF">BpHYR1_007034</name>
</gene>
<dbReference type="PANTHER" id="PTHR10938">
    <property type="entry name" value="TRANSLATION INITIATION FACTOR IF-3"/>
    <property type="match status" value="1"/>
</dbReference>
<dbReference type="GO" id="GO:0003743">
    <property type="term" value="F:translation initiation factor activity"/>
    <property type="evidence" value="ECO:0007669"/>
    <property type="project" value="UniProtKB-KW"/>
</dbReference>
<comment type="similarity">
    <text evidence="1">Belongs to the IF-3 family.</text>
</comment>
<dbReference type="Gene3D" id="3.30.110.10">
    <property type="entry name" value="Translation initiation factor 3 (IF-3), C-terminal domain"/>
    <property type="match status" value="1"/>
</dbReference>
<dbReference type="STRING" id="10195.A0A3M7SII2"/>
<dbReference type="EMBL" id="REGN01001328">
    <property type="protein sequence ID" value="RNA35400.1"/>
    <property type="molecule type" value="Genomic_DNA"/>
</dbReference>
<comment type="caution">
    <text evidence="5">The sequence shown here is derived from an EMBL/GenBank/DDBJ whole genome shotgun (WGS) entry which is preliminary data.</text>
</comment>
<dbReference type="Pfam" id="PF05198">
    <property type="entry name" value="IF3_N"/>
    <property type="match status" value="1"/>
</dbReference>
<keyword evidence="3" id="KW-0648">Protein biosynthesis</keyword>
<sequence>MFKMRYLRLFSNIVDLSTKSTFRKNLLISNLNVKPYSINYKTPTNRTKVFKPTTVAVTNANKHLQIELSGNDEKNLGRMSMERAKELADKSELKLVLVDESCSPPKFKLMTGHELYKAQIKIRDEHKNDSDTNRVMKEKEIDMNLAISDHDLDIKIKMAHNFYDKGHPIRIKIISKIQNKKEKNIPKLQEEFLEKLKKLINFAKFKIEKMNENQILIQISSKNASD</sequence>
<dbReference type="Gene3D" id="3.10.20.80">
    <property type="entry name" value="Translation initiation factor 3 (IF-3), N-terminal domain"/>
    <property type="match status" value="1"/>
</dbReference>
<name>A0A3M7SII2_BRAPC</name>
<dbReference type="GO" id="GO:0032790">
    <property type="term" value="P:ribosome disassembly"/>
    <property type="evidence" value="ECO:0007669"/>
    <property type="project" value="TreeGrafter"/>
</dbReference>
<dbReference type="InterPro" id="IPR036787">
    <property type="entry name" value="T_IF-3_N_sf"/>
</dbReference>
<organism evidence="5 6">
    <name type="scientific">Brachionus plicatilis</name>
    <name type="common">Marine rotifer</name>
    <name type="synonym">Brachionus muelleri</name>
    <dbReference type="NCBI Taxonomy" id="10195"/>
    <lineage>
        <taxon>Eukaryota</taxon>
        <taxon>Metazoa</taxon>
        <taxon>Spiralia</taxon>
        <taxon>Gnathifera</taxon>
        <taxon>Rotifera</taxon>
        <taxon>Eurotatoria</taxon>
        <taxon>Monogononta</taxon>
        <taxon>Pseudotrocha</taxon>
        <taxon>Ploima</taxon>
        <taxon>Brachionidae</taxon>
        <taxon>Brachionus</taxon>
    </lineage>
</organism>
<evidence type="ECO:0000256" key="1">
    <source>
        <dbReference type="ARBA" id="ARBA00005439"/>
    </source>
</evidence>
<evidence type="ECO:0000256" key="2">
    <source>
        <dbReference type="ARBA" id="ARBA00022540"/>
    </source>
</evidence>
<keyword evidence="6" id="KW-1185">Reference proteome</keyword>